<sequence>MSRAANRGAGHALVGTGAMVRLILRRDRVVLPIWVLLSAVMPAAFLASFEGLFPTEADRLQYARTSGTSPTFLALYGPLHGTDPGALAAQRAGLLPVIVGLICALTVIRHTRAEEEAGRRELLGATVLGRGAGLAAALLVAMGASAVLGALAAAALAARDVSAAGAAALGLQLTMAGCVFAAVAGVAAQVAEGAGAARGLSVAALGGAFAVRMAADVGGEGNGLQWLSWLSPLGWGVRLAPFGDERWWVLLLGAALVAAPVAAAAALSGRRDVGAGVLPPSLGPAEAPAALSGPFGLAWRLHGRPLYGWLVGLAALGVAFGGVADGVGDLVKENPGLEEIVTRLGGRTAITDAYLASAMGLLGVFAAGYAVSAVLRMRAEEASLRAEPVLATAVGRLRWQAAHLLFPLLGPAAALAFAGAAAGLVHGLNSGDPGGWPPRVTVAALAQLPAVWTVGAEAVALFGVAPRVAAASWGAYGAVVVISLFGPTLRMDQWVRDVSPFDHIPELPGGEFTATPLIWLAAVAAVLTAAGMGGFRRRDMSLG</sequence>
<dbReference type="RefSeq" id="WP_345025250.1">
    <property type="nucleotide sequence ID" value="NZ_BAABDO010000177.1"/>
</dbReference>
<organism evidence="2 3">
    <name type="scientific">Actinomadura keratinilytica</name>
    <dbReference type="NCBI Taxonomy" id="547461"/>
    <lineage>
        <taxon>Bacteria</taxon>
        <taxon>Bacillati</taxon>
        <taxon>Actinomycetota</taxon>
        <taxon>Actinomycetes</taxon>
        <taxon>Streptosporangiales</taxon>
        <taxon>Thermomonosporaceae</taxon>
        <taxon>Actinomadura</taxon>
    </lineage>
</organism>
<comment type="caution">
    <text evidence="2">The sequence shown here is derived from an EMBL/GenBank/DDBJ whole genome shotgun (WGS) entry which is preliminary data.</text>
</comment>
<feature type="transmembrane region" description="Helical" evidence="1">
    <location>
        <begin position="93"/>
        <end position="111"/>
    </location>
</feature>
<evidence type="ECO:0000256" key="1">
    <source>
        <dbReference type="SAM" id="Phobius"/>
    </source>
</evidence>
<keyword evidence="1" id="KW-1133">Transmembrane helix</keyword>
<feature type="transmembrane region" description="Helical" evidence="1">
    <location>
        <begin position="29"/>
        <end position="49"/>
    </location>
</feature>
<evidence type="ECO:0000313" key="2">
    <source>
        <dbReference type="EMBL" id="GAA3507844.1"/>
    </source>
</evidence>
<feature type="transmembrane region" description="Helical" evidence="1">
    <location>
        <begin position="195"/>
        <end position="215"/>
    </location>
</feature>
<feature type="transmembrane region" description="Helical" evidence="1">
    <location>
        <begin position="247"/>
        <end position="267"/>
    </location>
</feature>
<accession>A0ABP6UHI5</accession>
<keyword evidence="1" id="KW-0812">Transmembrane</keyword>
<gene>
    <name evidence="2" type="ORF">GCM10022416_61020</name>
</gene>
<protein>
    <submittedName>
        <fullName evidence="2">Exporter of polyketide antibiotics</fullName>
    </submittedName>
</protein>
<keyword evidence="1" id="KW-0472">Membrane</keyword>
<feature type="transmembrane region" description="Helical" evidence="1">
    <location>
        <begin position="440"/>
        <end position="461"/>
    </location>
</feature>
<feature type="transmembrane region" description="Helical" evidence="1">
    <location>
        <begin position="132"/>
        <end position="157"/>
    </location>
</feature>
<feature type="transmembrane region" description="Helical" evidence="1">
    <location>
        <begin position="353"/>
        <end position="375"/>
    </location>
</feature>
<feature type="transmembrane region" description="Helical" evidence="1">
    <location>
        <begin position="306"/>
        <end position="324"/>
    </location>
</feature>
<proteinExistence type="predicted"/>
<reference evidence="3" key="1">
    <citation type="journal article" date="2019" name="Int. J. Syst. Evol. Microbiol.">
        <title>The Global Catalogue of Microorganisms (GCM) 10K type strain sequencing project: providing services to taxonomists for standard genome sequencing and annotation.</title>
        <authorList>
            <consortium name="The Broad Institute Genomics Platform"/>
            <consortium name="The Broad Institute Genome Sequencing Center for Infectious Disease"/>
            <person name="Wu L."/>
            <person name="Ma J."/>
        </authorList>
    </citation>
    <scope>NUCLEOTIDE SEQUENCE [LARGE SCALE GENOMIC DNA]</scope>
    <source>
        <strain evidence="3">JCM 17316</strain>
    </source>
</reference>
<dbReference type="EMBL" id="BAABDO010000177">
    <property type="protein sequence ID" value="GAA3507844.1"/>
    <property type="molecule type" value="Genomic_DNA"/>
</dbReference>
<keyword evidence="3" id="KW-1185">Reference proteome</keyword>
<feature type="transmembrane region" description="Helical" evidence="1">
    <location>
        <begin position="517"/>
        <end position="535"/>
    </location>
</feature>
<dbReference type="Proteomes" id="UP001500266">
    <property type="component" value="Unassembled WGS sequence"/>
</dbReference>
<feature type="transmembrane region" description="Helical" evidence="1">
    <location>
        <begin position="163"/>
        <end position="188"/>
    </location>
</feature>
<feature type="transmembrane region" description="Helical" evidence="1">
    <location>
        <begin position="404"/>
        <end position="428"/>
    </location>
</feature>
<feature type="transmembrane region" description="Helical" evidence="1">
    <location>
        <begin position="468"/>
        <end position="486"/>
    </location>
</feature>
<name>A0ABP6UHI5_9ACTN</name>
<evidence type="ECO:0000313" key="3">
    <source>
        <dbReference type="Proteomes" id="UP001500266"/>
    </source>
</evidence>